<evidence type="ECO:0000313" key="1">
    <source>
        <dbReference type="EMBL" id="OHS98884.1"/>
    </source>
</evidence>
<accession>A0A1J4JNP2</accession>
<comment type="caution">
    <text evidence="1">The sequence shown here is derived from an EMBL/GenBank/DDBJ whole genome shotgun (WGS) entry which is preliminary data.</text>
</comment>
<dbReference type="EMBL" id="MLAK01001035">
    <property type="protein sequence ID" value="OHS98884.1"/>
    <property type="molecule type" value="Genomic_DNA"/>
</dbReference>
<protein>
    <submittedName>
        <fullName evidence="1">Uncharacterized protein</fullName>
    </submittedName>
</protein>
<name>A0A1J4JNP2_9EUKA</name>
<dbReference type="AlphaFoldDB" id="A0A1J4JNP2"/>
<dbReference type="Proteomes" id="UP000179807">
    <property type="component" value="Unassembled WGS sequence"/>
</dbReference>
<gene>
    <name evidence="1" type="ORF">TRFO_34790</name>
</gene>
<organism evidence="1 2">
    <name type="scientific">Tritrichomonas foetus</name>
    <dbReference type="NCBI Taxonomy" id="1144522"/>
    <lineage>
        <taxon>Eukaryota</taxon>
        <taxon>Metamonada</taxon>
        <taxon>Parabasalia</taxon>
        <taxon>Tritrichomonadida</taxon>
        <taxon>Tritrichomonadidae</taxon>
        <taxon>Tritrichomonas</taxon>
    </lineage>
</organism>
<sequence>MNYKCEANQESANKFLNHDDEIGNKPSANFHPAELNFYDEFISNFDRTFDEQNKAEQINALDIYFKYHSTHNFIPNSEILTNLFLQSVSKITNILNYRDQYSYLILQCFDILEQLFVLQGNDPLILLNFQILGLMHQYLINPKIEDIIPVLKMIYFLTKSQYNRRVFDHYQSSIFYGILKKFSTNSGIQLLTTKILINFTKVFSQLDISLKQNQSNEMLNATIFLFSQLHNKTNIEYMILNCSLVLLKKLIQDSLPDLQSSSISIDKSDLPDNPTHQMISIIDYLNFLQETVNKVITIETVLKILKEIILKDISFYFKINISRIFILTKAQNANVQSHAIRFFYTLLQVIDEHNNENLTKHEIELHNEKENAVFQEIINHILDLRLYVRLLELMKDENYYFSKVAAIQAMDILFHYIPNNIILETFDEEIIMNLCYIIESKAKFHELVSSLSLLQKIIEFGQATEQVQFISMAQEYLSIERICQLKDSSKISKICYLAKSLYEELNAYDNL</sequence>
<dbReference type="RefSeq" id="XP_068352021.1">
    <property type="nucleotide sequence ID" value="XM_068509874.1"/>
</dbReference>
<dbReference type="GeneID" id="94844578"/>
<evidence type="ECO:0000313" key="2">
    <source>
        <dbReference type="Proteomes" id="UP000179807"/>
    </source>
</evidence>
<keyword evidence="2" id="KW-1185">Reference proteome</keyword>
<reference evidence="1" key="1">
    <citation type="submission" date="2016-10" db="EMBL/GenBank/DDBJ databases">
        <authorList>
            <person name="Benchimol M."/>
            <person name="Almeida L.G."/>
            <person name="Vasconcelos A.T."/>
            <person name="Perreira-Neves A."/>
            <person name="Rosa I.A."/>
            <person name="Tasca T."/>
            <person name="Bogo M.R."/>
            <person name="de Souza W."/>
        </authorList>
    </citation>
    <scope>NUCLEOTIDE SEQUENCE [LARGE SCALE GENOMIC DNA]</scope>
    <source>
        <strain evidence="1">K</strain>
    </source>
</reference>
<dbReference type="VEuPathDB" id="TrichDB:TRFO_34790"/>
<proteinExistence type="predicted"/>